<evidence type="ECO:0000313" key="2">
    <source>
        <dbReference type="WBParaSite" id="ACAC_0000984201-mRNA-1"/>
    </source>
</evidence>
<protein>
    <submittedName>
        <fullName evidence="2">Secreted protein</fullName>
    </submittedName>
</protein>
<accession>A0A0K0DFS6</accession>
<dbReference type="AlphaFoldDB" id="A0A0K0DFS6"/>
<dbReference type="Proteomes" id="UP000035642">
    <property type="component" value="Unassembled WGS sequence"/>
</dbReference>
<proteinExistence type="predicted"/>
<name>A0A0K0DFS6_ANGCA</name>
<reference evidence="1" key="1">
    <citation type="submission" date="2012-09" db="EMBL/GenBank/DDBJ databases">
        <authorList>
            <person name="Martin A.A."/>
        </authorList>
    </citation>
    <scope>NUCLEOTIDE SEQUENCE</scope>
</reference>
<organism evidence="1 2">
    <name type="scientific">Angiostrongylus cantonensis</name>
    <name type="common">Rat lungworm</name>
    <dbReference type="NCBI Taxonomy" id="6313"/>
    <lineage>
        <taxon>Eukaryota</taxon>
        <taxon>Metazoa</taxon>
        <taxon>Ecdysozoa</taxon>
        <taxon>Nematoda</taxon>
        <taxon>Chromadorea</taxon>
        <taxon>Rhabditida</taxon>
        <taxon>Rhabditina</taxon>
        <taxon>Rhabditomorpha</taxon>
        <taxon>Strongyloidea</taxon>
        <taxon>Metastrongylidae</taxon>
        <taxon>Angiostrongylus</taxon>
    </lineage>
</organism>
<keyword evidence="1" id="KW-1185">Reference proteome</keyword>
<evidence type="ECO:0000313" key="1">
    <source>
        <dbReference type="Proteomes" id="UP000035642"/>
    </source>
</evidence>
<reference evidence="2" key="2">
    <citation type="submission" date="2017-02" db="UniProtKB">
        <authorList>
            <consortium name="WormBaseParasite"/>
        </authorList>
    </citation>
    <scope>IDENTIFICATION</scope>
</reference>
<dbReference type="WBParaSite" id="ACAC_0000984201-mRNA-1">
    <property type="protein sequence ID" value="ACAC_0000984201-mRNA-1"/>
    <property type="gene ID" value="ACAC_0000984201"/>
</dbReference>
<sequence length="67" mass="7700">MTVVTVMATLSLDRTVVLLYSCAVVSFRAFPCLYDAYAYRVRDGWSDNFFEHPTQHILRIVGVSLQR</sequence>